<keyword evidence="1" id="KW-1133">Transmembrane helix</keyword>
<comment type="caution">
    <text evidence="2">The sequence shown here is derived from an EMBL/GenBank/DDBJ whole genome shotgun (WGS) entry which is preliminary data.</text>
</comment>
<protein>
    <submittedName>
        <fullName evidence="2">TBC1 domain family member 2B</fullName>
    </submittedName>
</protein>
<dbReference type="Proteomes" id="UP000762676">
    <property type="component" value="Unassembled WGS sequence"/>
</dbReference>
<dbReference type="InterPro" id="IPR040350">
    <property type="entry name" value="TMEM272"/>
</dbReference>
<name>A0AAV4HUY4_9GAST</name>
<feature type="transmembrane region" description="Helical" evidence="1">
    <location>
        <begin position="70"/>
        <end position="93"/>
    </location>
</feature>
<dbReference type="AlphaFoldDB" id="A0AAV4HUY4"/>
<reference evidence="2 3" key="1">
    <citation type="journal article" date="2021" name="Elife">
        <title>Chloroplast acquisition without the gene transfer in kleptoplastic sea slugs, Plakobranchus ocellatus.</title>
        <authorList>
            <person name="Maeda T."/>
            <person name="Takahashi S."/>
            <person name="Yoshida T."/>
            <person name="Shimamura S."/>
            <person name="Takaki Y."/>
            <person name="Nagai Y."/>
            <person name="Toyoda A."/>
            <person name="Suzuki Y."/>
            <person name="Arimoto A."/>
            <person name="Ishii H."/>
            <person name="Satoh N."/>
            <person name="Nishiyama T."/>
            <person name="Hasebe M."/>
            <person name="Maruyama T."/>
            <person name="Minagawa J."/>
            <person name="Obokata J."/>
            <person name="Shigenobu S."/>
        </authorList>
    </citation>
    <scope>NUCLEOTIDE SEQUENCE [LARGE SCALE GENOMIC DNA]</scope>
</reference>
<dbReference type="PANTHER" id="PTHR33444">
    <property type="entry name" value="SI:DKEY-19B23.12-RELATED"/>
    <property type="match status" value="1"/>
</dbReference>
<organism evidence="2 3">
    <name type="scientific">Elysia marginata</name>
    <dbReference type="NCBI Taxonomy" id="1093978"/>
    <lineage>
        <taxon>Eukaryota</taxon>
        <taxon>Metazoa</taxon>
        <taxon>Spiralia</taxon>
        <taxon>Lophotrochozoa</taxon>
        <taxon>Mollusca</taxon>
        <taxon>Gastropoda</taxon>
        <taxon>Heterobranchia</taxon>
        <taxon>Euthyneura</taxon>
        <taxon>Panpulmonata</taxon>
        <taxon>Sacoglossa</taxon>
        <taxon>Placobranchoidea</taxon>
        <taxon>Plakobranchidae</taxon>
        <taxon>Elysia</taxon>
    </lineage>
</organism>
<sequence length="112" mass="12987">MLYTNYRNRKLSMYVTEFSNRNIQRTFQAVDGVLSLFLICWQAVGAYWTLGVWKPHAEPPLHDPDNWCHQGLYMFAVIQLAISAVVVSGRILFQFCLMICFSCTDLFESPEI</sequence>
<evidence type="ECO:0000313" key="2">
    <source>
        <dbReference type="EMBL" id="GFS01993.1"/>
    </source>
</evidence>
<gene>
    <name evidence="2" type="ORF">ElyMa_002852200</name>
</gene>
<keyword evidence="1" id="KW-0812">Transmembrane</keyword>
<dbReference type="EMBL" id="BMAT01005901">
    <property type="protein sequence ID" value="GFS01993.1"/>
    <property type="molecule type" value="Genomic_DNA"/>
</dbReference>
<proteinExistence type="predicted"/>
<feature type="transmembrane region" description="Helical" evidence="1">
    <location>
        <begin position="29"/>
        <end position="50"/>
    </location>
</feature>
<accession>A0AAV4HUY4</accession>
<evidence type="ECO:0000256" key="1">
    <source>
        <dbReference type="SAM" id="Phobius"/>
    </source>
</evidence>
<evidence type="ECO:0000313" key="3">
    <source>
        <dbReference type="Proteomes" id="UP000762676"/>
    </source>
</evidence>
<dbReference type="PANTHER" id="PTHR33444:SF7">
    <property type="entry name" value="TRANSMEMBRANE PROTEIN 272"/>
    <property type="match status" value="1"/>
</dbReference>
<keyword evidence="1" id="KW-0472">Membrane</keyword>
<keyword evidence="3" id="KW-1185">Reference proteome</keyword>